<feature type="compositionally biased region" description="Basic and acidic residues" evidence="1">
    <location>
        <begin position="772"/>
        <end position="794"/>
    </location>
</feature>
<dbReference type="Proteomes" id="UP000001699">
    <property type="component" value="Unassembled WGS sequence"/>
</dbReference>
<dbReference type="InterPro" id="IPR001810">
    <property type="entry name" value="F-box_dom"/>
</dbReference>
<dbReference type="OrthoDB" id="3925024at2759"/>
<dbReference type="InterPro" id="IPR055589">
    <property type="entry name" value="DUF7165"/>
</dbReference>
<gene>
    <name evidence="3" type="ORF">AFUB_020510</name>
</gene>
<dbReference type="PhylomeDB" id="B0XUF1"/>
<dbReference type="HOGENOM" id="CLU_002718_1_0_1"/>
<evidence type="ECO:0000259" key="2">
    <source>
        <dbReference type="PROSITE" id="PS50181"/>
    </source>
</evidence>
<feature type="region of interest" description="Disordered" evidence="1">
    <location>
        <begin position="612"/>
        <end position="660"/>
    </location>
</feature>
<dbReference type="InterPro" id="IPR015943">
    <property type="entry name" value="WD40/YVTN_repeat-like_dom_sf"/>
</dbReference>
<protein>
    <submittedName>
        <fullName evidence="3">F-box domain protein</fullName>
    </submittedName>
</protein>
<dbReference type="VEuPathDB" id="FungiDB:AFUB_020510"/>
<evidence type="ECO:0000313" key="3">
    <source>
        <dbReference type="EMBL" id="EDP54005.1"/>
    </source>
</evidence>
<feature type="region of interest" description="Disordered" evidence="1">
    <location>
        <begin position="433"/>
        <end position="453"/>
    </location>
</feature>
<dbReference type="EMBL" id="DS499595">
    <property type="protein sequence ID" value="EDP54005.1"/>
    <property type="molecule type" value="Genomic_DNA"/>
</dbReference>
<dbReference type="PROSITE" id="PS50181">
    <property type="entry name" value="FBOX"/>
    <property type="match status" value="1"/>
</dbReference>
<feature type="region of interest" description="Disordered" evidence="1">
    <location>
        <begin position="893"/>
        <end position="937"/>
    </location>
</feature>
<sequence>MDQDVRMPSGEQVEGSCLVQEECQLCIGSEKEARGQTSVPFGLLPRSVIEQILYLVDANTFASLALLNRKWRRISDCAALYAHHLSRCSSFSATGEPISSAANPENLAYLKRRFLSEIRRNAFEVFLRPRQTLIKLISTSMSSSTAFPQGEAFRFAFSPNAQMILCISSSRIVVLDVTSDSAAVKHELKIWRRPLNATILDDGSLLAVVSSDHQINIYSLTNEEASLIQDLKLTEVPRALALSPSGGVLAVAYSDKIEMYAIREGALTTERRAVRCDGVDAISFSSDGVMLIGSSSQSASSSLVTITVPFYTAPDTESSPREVQVRMWTTQILFPDLISGYSHACLLPLRAEGEGSWILGYDRRIRAFRAFGVTNANSGTTYFVGPISANTLQEALPTMLPSADGQGELVALGFQDSGLWVYGVPSQLDIARSAGETQASPSPPQRHSMRNLGTLPHNNALRLEWTIDKPKTIVSGHKMSDLPGMTAARWVRYAHSMVGQRRLVAVAPGGVSPPTIGDEDVPVDGGRVLLLDFERSTTNGQITEVSIEIGEAEPKLLSEPNSSLDTEVELERRRTLLHRSDAVSQQIRAAARETRTSINRDNHHILSFSPRRHSSFFSSSSNDNEMPLIPDSPYDNTQPRSQDTLRRAATAASSSRGRYNPLYRDRWSRIQNERQIPQVPEAFQIPHESDADNWVPPPPPYSSEPDAPLPEYLRRTLLPTRPDSSLRVGVAPTSIRRSQTTRWDNVSQEGTSATPPQRLNTVTGSLWARRRRDSETRHQRLRPDDIFRRRDRSASRSRQTESPVARPRSPTNVEAPSAGVDGTHSPTHSPLPISPAPAPLQAQPMIDQPFLHHDWQFDASAALIIPQGMNSYPFSVSSPNLQVSGSEFIDPATVRNSSRPHGVHRSATRRSQSHDIRLPSTGIQPLNRRVSTDPTLSSTSANELWRRRIEEWNEQTIYERSKRRSRCVLIASEF</sequence>
<dbReference type="Pfam" id="PF23749">
    <property type="entry name" value="DUF7165"/>
    <property type="match status" value="1"/>
</dbReference>
<evidence type="ECO:0000313" key="4">
    <source>
        <dbReference type="Proteomes" id="UP000001699"/>
    </source>
</evidence>
<name>B0XUF1_ASPFC</name>
<feature type="compositionally biased region" description="Low complexity" evidence="1">
    <location>
        <begin position="647"/>
        <end position="658"/>
    </location>
</feature>
<accession>B0XUF1</accession>
<feature type="compositionally biased region" description="Polar residues" evidence="1">
    <location>
        <begin position="735"/>
        <end position="764"/>
    </location>
</feature>
<dbReference type="AlphaFoldDB" id="B0XUF1"/>
<proteinExistence type="predicted"/>
<dbReference type="SUPFAM" id="SSF81383">
    <property type="entry name" value="F-box domain"/>
    <property type="match status" value="1"/>
</dbReference>
<dbReference type="SUPFAM" id="SSF82171">
    <property type="entry name" value="DPP6 N-terminal domain-like"/>
    <property type="match status" value="1"/>
</dbReference>
<evidence type="ECO:0000256" key="1">
    <source>
        <dbReference type="SAM" id="MobiDB-lite"/>
    </source>
</evidence>
<organism evidence="3 4">
    <name type="scientific">Aspergillus fumigatus (strain CBS 144.89 / FGSC A1163 / CEA10)</name>
    <name type="common">Neosartorya fumigata</name>
    <dbReference type="NCBI Taxonomy" id="451804"/>
    <lineage>
        <taxon>Eukaryota</taxon>
        <taxon>Fungi</taxon>
        <taxon>Dikarya</taxon>
        <taxon>Ascomycota</taxon>
        <taxon>Pezizomycotina</taxon>
        <taxon>Eurotiomycetes</taxon>
        <taxon>Eurotiomycetidae</taxon>
        <taxon>Eurotiales</taxon>
        <taxon>Aspergillaceae</taxon>
        <taxon>Aspergillus</taxon>
        <taxon>Aspergillus subgen. Fumigati</taxon>
    </lineage>
</organism>
<dbReference type="Gene3D" id="2.130.10.10">
    <property type="entry name" value="YVTN repeat-like/Quinoprotein amine dehydrogenase"/>
    <property type="match status" value="1"/>
</dbReference>
<dbReference type="InterPro" id="IPR036047">
    <property type="entry name" value="F-box-like_dom_sf"/>
</dbReference>
<keyword evidence="4" id="KW-1185">Reference proteome</keyword>
<feature type="domain" description="F-box" evidence="2">
    <location>
        <begin position="38"/>
        <end position="84"/>
    </location>
</feature>
<reference evidence="3 4" key="1">
    <citation type="journal article" date="2008" name="PLoS Genet.">
        <title>Genomic islands in the pathogenic filamentous fungus Aspergillus fumigatus.</title>
        <authorList>
            <person name="Fedorova N.D."/>
            <person name="Khaldi N."/>
            <person name="Joardar V.S."/>
            <person name="Maiti R."/>
            <person name="Amedeo P."/>
            <person name="Anderson M.J."/>
            <person name="Crabtree J."/>
            <person name="Silva J.C."/>
            <person name="Badger J.H."/>
            <person name="Albarraq A."/>
            <person name="Angiuoli S."/>
            <person name="Bussey H."/>
            <person name="Bowyer P."/>
            <person name="Cotty P.J."/>
            <person name="Dyer P.S."/>
            <person name="Egan A."/>
            <person name="Galens K."/>
            <person name="Fraser-Liggett C.M."/>
            <person name="Haas B.J."/>
            <person name="Inman J.M."/>
            <person name="Kent R."/>
            <person name="Lemieux S."/>
            <person name="Malavazi I."/>
            <person name="Orvis J."/>
            <person name="Roemer T."/>
            <person name="Ronning C.M."/>
            <person name="Sundaram J.P."/>
            <person name="Sutton G."/>
            <person name="Turner G."/>
            <person name="Venter J.C."/>
            <person name="White O.R."/>
            <person name="Whitty B.R."/>
            <person name="Youngman P."/>
            <person name="Wolfe K.H."/>
            <person name="Goldman G.H."/>
            <person name="Wortman J.R."/>
            <person name="Jiang B."/>
            <person name="Denning D.W."/>
            <person name="Nierman W.C."/>
        </authorList>
    </citation>
    <scope>NUCLEOTIDE SEQUENCE [LARGE SCALE GENOMIC DNA]</scope>
    <source>
        <strain evidence="4">CBS 144.89 / FGSC A1163 / CEA10</strain>
    </source>
</reference>
<feature type="region of interest" description="Disordered" evidence="1">
    <location>
        <begin position="688"/>
        <end position="841"/>
    </location>
</feature>